<proteinExistence type="predicted"/>
<dbReference type="InterPro" id="IPR007560">
    <property type="entry name" value="Restrct_endonuc_IV_Mrr"/>
</dbReference>
<reference evidence="2" key="1">
    <citation type="journal article" date="2015" name="Nature">
        <title>Complex archaea that bridge the gap between prokaryotes and eukaryotes.</title>
        <authorList>
            <person name="Spang A."/>
            <person name="Saw J.H."/>
            <person name="Jorgensen S.L."/>
            <person name="Zaremba-Niedzwiedzka K."/>
            <person name="Martijn J."/>
            <person name="Lind A.E."/>
            <person name="van Eijk R."/>
            <person name="Schleper C."/>
            <person name="Guy L."/>
            <person name="Ettema T.J."/>
        </authorList>
    </citation>
    <scope>NUCLEOTIDE SEQUENCE</scope>
</reference>
<gene>
    <name evidence="2" type="ORF">LCGC14_1321450</name>
</gene>
<dbReference type="GO" id="GO:0015666">
    <property type="term" value="F:restriction endodeoxyribonuclease activity"/>
    <property type="evidence" value="ECO:0007669"/>
    <property type="project" value="TreeGrafter"/>
</dbReference>
<evidence type="ECO:0000313" key="2">
    <source>
        <dbReference type="EMBL" id="KKM82255.1"/>
    </source>
</evidence>
<name>A0A0F9N044_9ZZZZ</name>
<comment type="caution">
    <text evidence="2">The sequence shown here is derived from an EMBL/GenBank/DDBJ whole genome shotgun (WGS) entry which is preliminary data.</text>
</comment>
<dbReference type="PANTHER" id="PTHR30015">
    <property type="entry name" value="MRR RESTRICTION SYSTEM PROTEIN"/>
    <property type="match status" value="1"/>
</dbReference>
<dbReference type="SUPFAM" id="SSF52980">
    <property type="entry name" value="Restriction endonuclease-like"/>
    <property type="match status" value="1"/>
</dbReference>
<evidence type="ECO:0000259" key="1">
    <source>
        <dbReference type="Pfam" id="PF04471"/>
    </source>
</evidence>
<dbReference type="InterPro" id="IPR011856">
    <property type="entry name" value="tRNA_endonuc-like_dom_sf"/>
</dbReference>
<sequence length="292" mass="33115">MRLRACPSTPQASLSTISRNCLRHGFTRLGIAMIESSMPSDWRDLQNRVARILVECGFEVEVEKSIQVARGCVEVDVHATDRGHRPVTTYLYECKHWQRAVPKAVVHAFRTVVADYGANWGLVVSSGGFQSGAFEAAENTNVRLVDWSEFQELYEDRWIEHCLVPRLREEAEPLVDYTEPINTRVFRKANQFDEAHQRRFVELRELYVGIAFLALPLYLGTSTWVAKLRRPDGPLKLDLPLREVLGAHPPPGADRLPQDLLDADCLREFVDVLCRHLCEGVAAFDEVFGGRA</sequence>
<dbReference type="GO" id="GO:0009307">
    <property type="term" value="P:DNA restriction-modification system"/>
    <property type="evidence" value="ECO:0007669"/>
    <property type="project" value="InterPro"/>
</dbReference>
<dbReference type="PANTHER" id="PTHR30015:SF7">
    <property type="entry name" value="TYPE IV METHYL-DIRECTED RESTRICTION ENZYME ECOKMRR"/>
    <property type="match status" value="1"/>
</dbReference>
<dbReference type="EMBL" id="LAZR01007890">
    <property type="protein sequence ID" value="KKM82255.1"/>
    <property type="molecule type" value="Genomic_DNA"/>
</dbReference>
<dbReference type="Gene3D" id="3.40.1350.10">
    <property type="match status" value="1"/>
</dbReference>
<dbReference type="GO" id="GO:0003677">
    <property type="term" value="F:DNA binding"/>
    <property type="evidence" value="ECO:0007669"/>
    <property type="project" value="InterPro"/>
</dbReference>
<dbReference type="InterPro" id="IPR011335">
    <property type="entry name" value="Restrct_endonuc-II-like"/>
</dbReference>
<accession>A0A0F9N044</accession>
<dbReference type="InterPro" id="IPR052906">
    <property type="entry name" value="Type_IV_Methyl-Rstrct_Enzyme"/>
</dbReference>
<protein>
    <recommendedName>
        <fullName evidence="1">Restriction endonuclease type IV Mrr domain-containing protein</fullName>
    </recommendedName>
</protein>
<organism evidence="2">
    <name type="scientific">marine sediment metagenome</name>
    <dbReference type="NCBI Taxonomy" id="412755"/>
    <lineage>
        <taxon>unclassified sequences</taxon>
        <taxon>metagenomes</taxon>
        <taxon>ecological metagenomes</taxon>
    </lineage>
</organism>
<feature type="domain" description="Restriction endonuclease type IV Mrr" evidence="1">
    <location>
        <begin position="41"/>
        <end position="153"/>
    </location>
</feature>
<dbReference type="AlphaFoldDB" id="A0A0F9N044"/>
<dbReference type="Pfam" id="PF04471">
    <property type="entry name" value="Mrr_cat"/>
    <property type="match status" value="1"/>
</dbReference>